<dbReference type="InterPro" id="IPR018502">
    <property type="entry name" value="Annexin_repeat"/>
</dbReference>
<dbReference type="Pfam" id="PF00191">
    <property type="entry name" value="Annexin"/>
    <property type="match status" value="2"/>
</dbReference>
<evidence type="ECO:0000256" key="2">
    <source>
        <dbReference type="ARBA" id="ARBA00022737"/>
    </source>
</evidence>
<dbReference type="Proteomes" id="UP000001555">
    <property type="component" value="Unassembled WGS sequence"/>
</dbReference>
<keyword evidence="4" id="KW-0106">Calcium</keyword>
<gene>
    <name evidence="5" type="ORF">IscW_ISCW012245</name>
</gene>
<dbReference type="OrthoDB" id="6507427at2759"/>
<evidence type="ECO:0000256" key="1">
    <source>
        <dbReference type="ARBA" id="ARBA00007831"/>
    </source>
</evidence>
<dbReference type="EnsemblMetazoa" id="ISCW012245-RA">
    <property type="protein sequence ID" value="ISCW012245-PA"/>
    <property type="gene ID" value="ISCW012245"/>
</dbReference>
<dbReference type="InterPro" id="IPR001464">
    <property type="entry name" value="Annexin"/>
</dbReference>
<dbReference type="InParanoid" id="B7QC21"/>
<proteinExistence type="evidence at protein level"/>
<dbReference type="VEuPathDB" id="VectorBase:ISCI012245"/>
<reference evidence="6" key="2">
    <citation type="submission" date="2020-05" db="UniProtKB">
        <authorList>
            <consortium name="EnsemblMetazoa"/>
        </authorList>
    </citation>
    <scope>IDENTIFICATION</scope>
    <source>
        <strain evidence="6">wikel</strain>
    </source>
</reference>
<evidence type="ECO:0007829" key="8">
    <source>
        <dbReference type="PeptideAtlas" id="B7QC21"/>
    </source>
</evidence>
<dbReference type="FunFam" id="1.10.220.10:FF:000005">
    <property type="entry name" value="Annexin"/>
    <property type="match status" value="1"/>
</dbReference>
<protein>
    <recommendedName>
        <fullName evidence="4">Annexin</fullName>
    </recommendedName>
</protein>
<name>B7QC21_IXOSC</name>
<keyword evidence="8" id="KW-1267">Proteomics identification</keyword>
<dbReference type="VEuPathDB" id="VectorBase:ISCP_004054"/>
<evidence type="ECO:0000313" key="7">
    <source>
        <dbReference type="Proteomes" id="UP000001555"/>
    </source>
</evidence>
<dbReference type="VEuPathDB" id="VectorBase:ISCW012245"/>
<dbReference type="EMBL" id="ABJB010005371">
    <property type="status" value="NOT_ANNOTATED_CDS"/>
    <property type="molecule type" value="Genomic_DNA"/>
</dbReference>
<dbReference type="PROSITE" id="PS00223">
    <property type="entry name" value="ANNEXIN_1"/>
    <property type="match status" value="1"/>
</dbReference>
<keyword evidence="7" id="KW-1185">Reference proteome</keyword>
<keyword evidence="4" id="KW-0111">Calcium/phospholipid-binding</keyword>
<dbReference type="STRING" id="6945.B7QC21"/>
<dbReference type="SMART" id="SM00335">
    <property type="entry name" value="ANX"/>
    <property type="match status" value="2"/>
</dbReference>
<dbReference type="InterPro" id="IPR037104">
    <property type="entry name" value="Annexin_sf"/>
</dbReference>
<evidence type="ECO:0000313" key="5">
    <source>
        <dbReference type="EMBL" id="EEC16393.1"/>
    </source>
</evidence>
<sequence length="123" mass="13128">MKGFGTDEAAIIAILGARTSSQRQAILTTYKQMFGRDLVKDLKSELSGKFEDVIVGLMTPLHEFLASELKWALKGAGTDEDCLIEILCTRSNAEIAAIKAAYHAMCPTGGSTAGSSQGCTRRA</sequence>
<dbReference type="InterPro" id="IPR018252">
    <property type="entry name" value="Annexin_repeat_CS"/>
</dbReference>
<dbReference type="PROSITE" id="PS51897">
    <property type="entry name" value="ANNEXIN_2"/>
    <property type="match status" value="2"/>
</dbReference>
<dbReference type="SUPFAM" id="SSF47874">
    <property type="entry name" value="Annexin"/>
    <property type="match status" value="1"/>
</dbReference>
<dbReference type="PaxDb" id="6945-B7QC21"/>
<dbReference type="EMBL" id="DS904098">
    <property type="protein sequence ID" value="EEC16393.1"/>
    <property type="molecule type" value="Genomic_DNA"/>
</dbReference>
<keyword evidence="2 4" id="KW-0677">Repeat</keyword>
<reference evidence="5 7" key="1">
    <citation type="submission" date="2008-03" db="EMBL/GenBank/DDBJ databases">
        <title>Annotation of Ixodes scapularis.</title>
        <authorList>
            <consortium name="Ixodes scapularis Genome Project Consortium"/>
            <person name="Caler E."/>
            <person name="Hannick L.I."/>
            <person name="Bidwell S."/>
            <person name="Joardar V."/>
            <person name="Thiagarajan M."/>
            <person name="Amedeo P."/>
            <person name="Galinsky K.J."/>
            <person name="Schobel S."/>
            <person name="Inman J."/>
            <person name="Hostetler J."/>
            <person name="Miller J."/>
            <person name="Hammond M."/>
            <person name="Megy K."/>
            <person name="Lawson D."/>
            <person name="Kodira C."/>
            <person name="Sutton G."/>
            <person name="Meyer J."/>
            <person name="Hill C.A."/>
            <person name="Birren B."/>
            <person name="Nene V."/>
            <person name="Collins F."/>
            <person name="Alarcon-Chaidez F."/>
            <person name="Wikel S."/>
            <person name="Strausberg R."/>
        </authorList>
    </citation>
    <scope>NUCLEOTIDE SEQUENCE [LARGE SCALE GENOMIC DNA]</scope>
    <source>
        <strain evidence="7">Wikel</strain>
        <strain evidence="5">Wikel colony</strain>
    </source>
</reference>
<evidence type="ECO:0000256" key="3">
    <source>
        <dbReference type="ARBA" id="ARBA00023216"/>
    </source>
</evidence>
<dbReference type="GO" id="GO:0005509">
    <property type="term" value="F:calcium ion binding"/>
    <property type="evidence" value="ECO:0007669"/>
    <property type="project" value="InterPro"/>
</dbReference>
<feature type="non-terminal residue" evidence="5">
    <location>
        <position position="123"/>
    </location>
</feature>
<dbReference type="GO" id="GO:0005544">
    <property type="term" value="F:calcium-dependent phospholipid binding"/>
    <property type="evidence" value="ECO:0007669"/>
    <property type="project" value="UniProtKB-KW"/>
</dbReference>
<evidence type="ECO:0000256" key="4">
    <source>
        <dbReference type="RuleBase" id="RU003540"/>
    </source>
</evidence>
<keyword evidence="3 4" id="KW-0041">Annexin</keyword>
<dbReference type="Gene3D" id="1.10.220.10">
    <property type="entry name" value="Annexin"/>
    <property type="match status" value="2"/>
</dbReference>
<accession>B7QC21</accession>
<comment type="domain">
    <text evidence="4">A pair of annexin repeats may form one binding site for calcium and phospholipid.</text>
</comment>
<dbReference type="PANTHER" id="PTHR10502:SF233">
    <property type="entry name" value="ANNEXIN B9"/>
    <property type="match status" value="1"/>
</dbReference>
<comment type="similarity">
    <text evidence="1 4">Belongs to the annexin family.</text>
</comment>
<dbReference type="PANTHER" id="PTHR10502">
    <property type="entry name" value="ANNEXIN"/>
    <property type="match status" value="1"/>
</dbReference>
<dbReference type="HOGENOM" id="CLU_2139153_0_0_1"/>
<evidence type="ECO:0000313" key="6">
    <source>
        <dbReference type="EnsemblMetazoa" id="ISCW012245-PA"/>
    </source>
</evidence>
<organism>
    <name type="scientific">Ixodes scapularis</name>
    <name type="common">Black-legged tick</name>
    <name type="synonym">Deer tick</name>
    <dbReference type="NCBI Taxonomy" id="6945"/>
    <lineage>
        <taxon>Eukaryota</taxon>
        <taxon>Metazoa</taxon>
        <taxon>Ecdysozoa</taxon>
        <taxon>Arthropoda</taxon>
        <taxon>Chelicerata</taxon>
        <taxon>Arachnida</taxon>
        <taxon>Acari</taxon>
        <taxon>Parasitiformes</taxon>
        <taxon>Ixodida</taxon>
        <taxon>Ixodoidea</taxon>
        <taxon>Ixodidae</taxon>
        <taxon>Ixodinae</taxon>
        <taxon>Ixodes</taxon>
    </lineage>
</organism>
<dbReference type="EMBL" id="ABJB010394215">
    <property type="status" value="NOT_ANNOTATED_CDS"/>
    <property type="molecule type" value="Genomic_DNA"/>
</dbReference>
<dbReference type="EMBL" id="ABJB010801693">
    <property type="status" value="NOT_ANNOTATED_CDS"/>
    <property type="molecule type" value="Genomic_DNA"/>
</dbReference>
<dbReference type="AlphaFoldDB" id="B7QC21"/>
<dbReference type="PRINTS" id="PR00196">
    <property type="entry name" value="ANNEXIN"/>
</dbReference>